<dbReference type="InParanoid" id="A0A7M7HP32"/>
<evidence type="ECO:0000256" key="2">
    <source>
        <dbReference type="SAM" id="SignalP"/>
    </source>
</evidence>
<accession>A0A7M7HP32</accession>
<reference evidence="3" key="2">
    <citation type="submission" date="2021-01" db="UniProtKB">
        <authorList>
            <consortium name="EnsemblMetazoa"/>
        </authorList>
    </citation>
    <scope>IDENTIFICATION</scope>
</reference>
<feature type="chain" id="PRO_5029736059" description="Sp185/333" evidence="2">
    <location>
        <begin position="22"/>
        <end position="105"/>
    </location>
</feature>
<keyword evidence="2" id="KW-0732">Signal</keyword>
<evidence type="ECO:0000313" key="3">
    <source>
        <dbReference type="EnsemblMetazoa" id="XP_011677787"/>
    </source>
</evidence>
<feature type="signal peptide" evidence="2">
    <location>
        <begin position="1"/>
        <end position="21"/>
    </location>
</feature>
<dbReference type="RefSeq" id="XP_011677787.2">
    <property type="nucleotide sequence ID" value="XM_011679485.2"/>
</dbReference>
<evidence type="ECO:0008006" key="5">
    <source>
        <dbReference type="Google" id="ProtNLM"/>
    </source>
</evidence>
<keyword evidence="4" id="KW-1185">Reference proteome</keyword>
<dbReference type="KEGG" id="spu:105444787"/>
<feature type="compositionally biased region" description="Basic and acidic residues" evidence="1">
    <location>
        <begin position="92"/>
        <end position="105"/>
    </location>
</feature>
<evidence type="ECO:0000256" key="1">
    <source>
        <dbReference type="SAM" id="MobiDB-lite"/>
    </source>
</evidence>
<sequence>MRQTLIILLVLAVIGAALVDAGSDFKRRRMTQATRRRMTQATRRRMPQATRRRMSQGTVGKGENEIPQHQKPNGYLQGPGKNTKNATSWKGEPLRVKEGRQTPEA</sequence>
<protein>
    <recommendedName>
        <fullName evidence="5">Sp185/333</fullName>
    </recommendedName>
</protein>
<dbReference type="Proteomes" id="UP000007110">
    <property type="component" value="Unassembled WGS sequence"/>
</dbReference>
<feature type="region of interest" description="Disordered" evidence="1">
    <location>
        <begin position="29"/>
        <end position="105"/>
    </location>
</feature>
<proteinExistence type="predicted"/>
<organism evidence="3 4">
    <name type="scientific">Strongylocentrotus purpuratus</name>
    <name type="common">Purple sea urchin</name>
    <dbReference type="NCBI Taxonomy" id="7668"/>
    <lineage>
        <taxon>Eukaryota</taxon>
        <taxon>Metazoa</taxon>
        <taxon>Echinodermata</taxon>
        <taxon>Eleutherozoa</taxon>
        <taxon>Echinozoa</taxon>
        <taxon>Echinoidea</taxon>
        <taxon>Euechinoidea</taxon>
        <taxon>Echinacea</taxon>
        <taxon>Camarodonta</taxon>
        <taxon>Echinidea</taxon>
        <taxon>Strongylocentrotidae</taxon>
        <taxon>Strongylocentrotus</taxon>
    </lineage>
</organism>
<name>A0A7M7HP32_STRPU</name>
<reference evidence="4" key="1">
    <citation type="submission" date="2015-02" db="EMBL/GenBank/DDBJ databases">
        <title>Genome sequencing for Strongylocentrotus purpuratus.</title>
        <authorList>
            <person name="Murali S."/>
            <person name="Liu Y."/>
            <person name="Vee V."/>
            <person name="English A."/>
            <person name="Wang M."/>
            <person name="Skinner E."/>
            <person name="Han Y."/>
            <person name="Muzny D.M."/>
            <person name="Worley K.C."/>
            <person name="Gibbs R.A."/>
        </authorList>
    </citation>
    <scope>NUCLEOTIDE SEQUENCE</scope>
</reference>
<feature type="compositionally biased region" description="Basic residues" evidence="1">
    <location>
        <begin position="29"/>
        <end position="54"/>
    </location>
</feature>
<evidence type="ECO:0000313" key="4">
    <source>
        <dbReference type="Proteomes" id="UP000007110"/>
    </source>
</evidence>
<dbReference type="GeneID" id="105444787"/>
<dbReference type="AlphaFoldDB" id="A0A7M7HP32"/>
<dbReference type="EnsemblMetazoa" id="XM_011679485">
    <property type="protein sequence ID" value="XP_011677787"/>
    <property type="gene ID" value="LOC105444787"/>
</dbReference>